<comment type="caution">
    <text evidence="3">The sequence shown here is derived from an EMBL/GenBank/DDBJ whole genome shotgun (WGS) entry which is preliminary data.</text>
</comment>
<evidence type="ECO:0000313" key="4">
    <source>
        <dbReference type="Proteomes" id="UP000435112"/>
    </source>
</evidence>
<feature type="region of interest" description="Disordered" evidence="1">
    <location>
        <begin position="144"/>
        <end position="241"/>
    </location>
</feature>
<gene>
    <name evidence="3" type="ORF">PR002_g24085</name>
</gene>
<evidence type="ECO:0000313" key="3">
    <source>
        <dbReference type="EMBL" id="KAE8980560.1"/>
    </source>
</evidence>
<accession>A0A6A3IE17</accession>
<reference evidence="3 4" key="1">
    <citation type="submission" date="2018-09" db="EMBL/GenBank/DDBJ databases">
        <title>Genomic investigation of the strawberry pathogen Phytophthora fragariae indicates pathogenicity is determined by transcriptional variation in three key races.</title>
        <authorList>
            <person name="Adams T.M."/>
            <person name="Armitage A.D."/>
            <person name="Sobczyk M.K."/>
            <person name="Bates H.J."/>
            <person name="Dunwell J.M."/>
            <person name="Nellist C.F."/>
            <person name="Harrison R.J."/>
        </authorList>
    </citation>
    <scope>NUCLEOTIDE SEQUENCE [LARGE SCALE GENOMIC DNA]</scope>
    <source>
        <strain evidence="3 4">SCRP324</strain>
    </source>
</reference>
<evidence type="ECO:0000256" key="1">
    <source>
        <dbReference type="SAM" id="MobiDB-lite"/>
    </source>
</evidence>
<organism evidence="3 4">
    <name type="scientific">Phytophthora rubi</name>
    <dbReference type="NCBI Taxonomy" id="129364"/>
    <lineage>
        <taxon>Eukaryota</taxon>
        <taxon>Sar</taxon>
        <taxon>Stramenopiles</taxon>
        <taxon>Oomycota</taxon>
        <taxon>Peronosporomycetes</taxon>
        <taxon>Peronosporales</taxon>
        <taxon>Peronosporaceae</taxon>
        <taxon>Phytophthora</taxon>
    </lineage>
</organism>
<feature type="domain" description="DUF6818" evidence="2">
    <location>
        <begin position="29"/>
        <end position="114"/>
    </location>
</feature>
<feature type="compositionally biased region" description="Acidic residues" evidence="1">
    <location>
        <begin position="216"/>
        <end position="231"/>
    </location>
</feature>
<dbReference type="PANTHER" id="PTHR34409:SF1">
    <property type="entry name" value="MYB-LIKE DOMAIN-CONTAINING PROTEIN"/>
    <property type="match status" value="1"/>
</dbReference>
<dbReference type="OrthoDB" id="123120at2759"/>
<feature type="compositionally biased region" description="Polar residues" evidence="1">
    <location>
        <begin position="161"/>
        <end position="175"/>
    </location>
</feature>
<sequence>MVRGRQAGYHNYSDKEELLLCDVAAKFVPIGRNMWESVAVEYNSSKERSWAARDFDSLRRKFRERYAKPKPTGNQGDNLSRRQRAVLLAHEVQYAIECKGGAHTSHDGQDNGADDNQLLDEVNSALNGDDDQPQLARAGLAPVQGDDYNLGLQNEGDVSDASPSPAENSATTNTGFVDDPSAPSSLQAASNSSGGRADSTGTVATSQGFVPVEFAADYDVESSDEDAEEQDSQSIESSELVSVMGPGLASDLFKEKGCSLVWTTPAGVAHKD</sequence>
<name>A0A6A3IE17_9STRA</name>
<dbReference type="AlphaFoldDB" id="A0A6A3IE17"/>
<dbReference type="EMBL" id="QXFU01002880">
    <property type="protein sequence ID" value="KAE8980560.1"/>
    <property type="molecule type" value="Genomic_DNA"/>
</dbReference>
<dbReference type="PANTHER" id="PTHR34409">
    <property type="entry name" value="SET DOMAIN-CONTAINING PROTEIN"/>
    <property type="match status" value="1"/>
</dbReference>
<dbReference type="Proteomes" id="UP000435112">
    <property type="component" value="Unassembled WGS sequence"/>
</dbReference>
<dbReference type="Pfam" id="PF20681">
    <property type="entry name" value="DUF6818"/>
    <property type="match status" value="1"/>
</dbReference>
<proteinExistence type="predicted"/>
<dbReference type="InterPro" id="IPR049203">
    <property type="entry name" value="DUF6818"/>
</dbReference>
<feature type="compositionally biased region" description="Polar residues" evidence="1">
    <location>
        <begin position="182"/>
        <end position="208"/>
    </location>
</feature>
<protein>
    <recommendedName>
        <fullName evidence="2">DUF6818 domain-containing protein</fullName>
    </recommendedName>
</protein>
<evidence type="ECO:0000259" key="2">
    <source>
        <dbReference type="Pfam" id="PF20681"/>
    </source>
</evidence>